<keyword evidence="5" id="KW-0560">Oxidoreductase</keyword>
<evidence type="ECO:0000256" key="2">
    <source>
        <dbReference type="ARBA" id="ARBA00005466"/>
    </source>
</evidence>
<dbReference type="OrthoDB" id="213514at2157"/>
<dbReference type="SUPFAM" id="SSF56176">
    <property type="entry name" value="FAD-binding/transporter-associated domain-like"/>
    <property type="match status" value="1"/>
</dbReference>
<dbReference type="Pfam" id="PF01565">
    <property type="entry name" value="FAD_binding_4"/>
    <property type="match status" value="1"/>
</dbReference>
<dbReference type="Proteomes" id="UP000607197">
    <property type="component" value="Unassembled WGS sequence"/>
</dbReference>
<dbReference type="InterPro" id="IPR006094">
    <property type="entry name" value="Oxid_FAD_bind_N"/>
</dbReference>
<evidence type="ECO:0000256" key="3">
    <source>
        <dbReference type="ARBA" id="ARBA00022630"/>
    </source>
</evidence>
<comment type="caution">
    <text evidence="7">The sequence shown here is derived from an EMBL/GenBank/DDBJ whole genome shotgun (WGS) entry which is preliminary data.</text>
</comment>
<dbReference type="GO" id="GO:0016491">
    <property type="term" value="F:oxidoreductase activity"/>
    <property type="evidence" value="ECO:0007669"/>
    <property type="project" value="UniProtKB-KW"/>
</dbReference>
<dbReference type="Gene3D" id="3.30.465.10">
    <property type="match status" value="1"/>
</dbReference>
<evidence type="ECO:0000256" key="5">
    <source>
        <dbReference type="ARBA" id="ARBA00023002"/>
    </source>
</evidence>
<dbReference type="InterPro" id="IPR016166">
    <property type="entry name" value="FAD-bd_PCMH"/>
</dbReference>
<dbReference type="Gene3D" id="3.30.43.10">
    <property type="entry name" value="Uridine Diphospho-n-acetylenolpyruvylglucosamine Reductase, domain 2"/>
    <property type="match status" value="1"/>
</dbReference>
<dbReference type="InterPro" id="IPR006093">
    <property type="entry name" value="Oxy_OxRdtase_FAD_BS"/>
</dbReference>
<dbReference type="InterPro" id="IPR036318">
    <property type="entry name" value="FAD-bd_PCMH-like_sf"/>
</dbReference>
<dbReference type="SUPFAM" id="SSF55103">
    <property type="entry name" value="FAD-linked oxidases, C-terminal domain"/>
    <property type="match status" value="1"/>
</dbReference>
<dbReference type="InterPro" id="IPR012951">
    <property type="entry name" value="BBE"/>
</dbReference>
<evidence type="ECO:0000256" key="4">
    <source>
        <dbReference type="ARBA" id="ARBA00022827"/>
    </source>
</evidence>
<dbReference type="RefSeq" id="WP_188978890.1">
    <property type="nucleotide sequence ID" value="NZ_BMPG01000002.1"/>
</dbReference>
<dbReference type="Gene3D" id="3.40.462.20">
    <property type="match status" value="1"/>
</dbReference>
<dbReference type="PANTHER" id="PTHR42973">
    <property type="entry name" value="BINDING OXIDOREDUCTASE, PUTATIVE (AFU_ORTHOLOGUE AFUA_1G17690)-RELATED"/>
    <property type="match status" value="1"/>
</dbReference>
<keyword evidence="4" id="KW-0274">FAD</keyword>
<evidence type="ECO:0000313" key="7">
    <source>
        <dbReference type="EMBL" id="GGL57094.1"/>
    </source>
</evidence>
<dbReference type="InterPro" id="IPR050416">
    <property type="entry name" value="FAD-linked_Oxidoreductase"/>
</dbReference>
<name>A0A830F2S9_9EURY</name>
<dbReference type="Pfam" id="PF08031">
    <property type="entry name" value="BBE"/>
    <property type="match status" value="1"/>
</dbReference>
<dbReference type="PROSITE" id="PS51387">
    <property type="entry name" value="FAD_PCMH"/>
    <property type="match status" value="1"/>
</dbReference>
<comment type="similarity">
    <text evidence="2">Belongs to the oxygen-dependent FAD-linked oxidoreductase family.</text>
</comment>
<dbReference type="GO" id="GO:0071949">
    <property type="term" value="F:FAD binding"/>
    <property type="evidence" value="ECO:0007669"/>
    <property type="project" value="InterPro"/>
</dbReference>
<dbReference type="InterPro" id="IPR016169">
    <property type="entry name" value="FAD-bd_PCMH_sub2"/>
</dbReference>
<proteinExistence type="inferred from homology"/>
<evidence type="ECO:0000313" key="8">
    <source>
        <dbReference type="Proteomes" id="UP000607197"/>
    </source>
</evidence>
<organism evidence="7 8">
    <name type="scientific">Halocalculus aciditolerans</name>
    <dbReference type="NCBI Taxonomy" id="1383812"/>
    <lineage>
        <taxon>Archaea</taxon>
        <taxon>Methanobacteriati</taxon>
        <taxon>Methanobacteriota</taxon>
        <taxon>Stenosarchaea group</taxon>
        <taxon>Halobacteria</taxon>
        <taxon>Halobacteriales</taxon>
        <taxon>Halobacteriaceae</taxon>
        <taxon>Halocalculus</taxon>
    </lineage>
</organism>
<feature type="domain" description="FAD-binding PCMH-type" evidence="6">
    <location>
        <begin position="50"/>
        <end position="220"/>
    </location>
</feature>
<sequence>MTGYDRAVATRDAAAHAAALDDLAGTLTGRLVRPDDEGYDDARTVWNGTVDRHPVAVAHATDAADVRAVLTTARETDLGVAVRAGGHSGPGLSVCDGGLVLDVSAMDAVRIDPDAGTARVGAGAEWGDLDAAAQKHGLATPGGVVSDTGVAGLTLGGGTGWLTRAHGLACDRLTAVDLVTPAGERVTASADDHPDLFRALRGGGGNFGVALAFEFDLVPLPHDVAYCEVWYPLDGLDRLLADYRRRTARGSREANVSPFVAPRPDSPELGVCFMGAHAGPPVEGERELAAYADLGDPVESTVGRLPYTELQSMLDGDSPAGDRYYWKSIAVDDLTPDVVDVFAERARALPGPRDTALVWPMGGAVSDVAPDATAFPRRDAGYVLNFECAWTDPDADDAHVEWARESVAAVREHGGDGLLPNFPGSGTGDDAARAIYRDNYDWLRDVKTRYDPENVLDPSGRLDPR</sequence>
<dbReference type="EMBL" id="BMPG01000002">
    <property type="protein sequence ID" value="GGL57094.1"/>
    <property type="molecule type" value="Genomic_DNA"/>
</dbReference>
<dbReference type="InterPro" id="IPR016167">
    <property type="entry name" value="FAD-bd_PCMH_sub1"/>
</dbReference>
<evidence type="ECO:0000256" key="1">
    <source>
        <dbReference type="ARBA" id="ARBA00001974"/>
    </source>
</evidence>
<gene>
    <name evidence="7" type="ORF">GCM10009039_14080</name>
</gene>
<reference evidence="7" key="1">
    <citation type="journal article" date="2014" name="Int. J. Syst. Evol. Microbiol.">
        <title>Complete genome sequence of Corynebacterium casei LMG S-19264T (=DSM 44701T), isolated from a smear-ripened cheese.</title>
        <authorList>
            <consortium name="US DOE Joint Genome Institute (JGI-PGF)"/>
            <person name="Walter F."/>
            <person name="Albersmeier A."/>
            <person name="Kalinowski J."/>
            <person name="Ruckert C."/>
        </authorList>
    </citation>
    <scope>NUCLEOTIDE SEQUENCE</scope>
    <source>
        <strain evidence="7">JCM 19596</strain>
    </source>
</reference>
<comment type="cofactor">
    <cofactor evidence="1">
        <name>FAD</name>
        <dbReference type="ChEBI" id="CHEBI:57692"/>
    </cofactor>
</comment>
<protein>
    <submittedName>
        <fullName evidence="7">FAD-linked oxidase</fullName>
    </submittedName>
</protein>
<accession>A0A830F2S9</accession>
<dbReference type="PROSITE" id="PS00862">
    <property type="entry name" value="OX2_COVAL_FAD"/>
    <property type="match status" value="1"/>
</dbReference>
<reference evidence="7" key="2">
    <citation type="submission" date="2020-09" db="EMBL/GenBank/DDBJ databases">
        <authorList>
            <person name="Sun Q."/>
            <person name="Ohkuma M."/>
        </authorList>
    </citation>
    <scope>NUCLEOTIDE SEQUENCE</scope>
    <source>
        <strain evidence="7">JCM 19596</strain>
    </source>
</reference>
<evidence type="ECO:0000259" key="6">
    <source>
        <dbReference type="PROSITE" id="PS51387"/>
    </source>
</evidence>
<keyword evidence="8" id="KW-1185">Reference proteome</keyword>
<dbReference type="InterPro" id="IPR016164">
    <property type="entry name" value="FAD-linked_Oxase-like_C"/>
</dbReference>
<keyword evidence="3" id="KW-0285">Flavoprotein</keyword>
<dbReference type="PANTHER" id="PTHR42973:SF39">
    <property type="entry name" value="FAD-BINDING PCMH-TYPE DOMAIN-CONTAINING PROTEIN"/>
    <property type="match status" value="1"/>
</dbReference>
<dbReference type="AlphaFoldDB" id="A0A830F2S9"/>